<dbReference type="RefSeq" id="WP_187555166.1">
    <property type="nucleotide sequence ID" value="NZ_CP060716.1"/>
</dbReference>
<dbReference type="EMBL" id="CP060716">
    <property type="protein sequence ID" value="QNN62696.1"/>
    <property type="molecule type" value="Genomic_DNA"/>
</dbReference>
<evidence type="ECO:0000313" key="8">
    <source>
        <dbReference type="EMBL" id="QNN62696.1"/>
    </source>
</evidence>
<keyword evidence="3" id="KW-0560">Oxidoreductase</keyword>
<evidence type="ECO:0000259" key="6">
    <source>
        <dbReference type="Pfam" id="PF07731"/>
    </source>
</evidence>
<dbReference type="Gene3D" id="2.60.40.420">
    <property type="entry name" value="Cupredoxins - blue copper proteins"/>
    <property type="match status" value="3"/>
</dbReference>
<dbReference type="GO" id="GO:0005507">
    <property type="term" value="F:copper ion binding"/>
    <property type="evidence" value="ECO:0007669"/>
    <property type="project" value="InterPro"/>
</dbReference>
<evidence type="ECO:0000256" key="3">
    <source>
        <dbReference type="ARBA" id="ARBA00023002"/>
    </source>
</evidence>
<keyword evidence="9" id="KW-1185">Reference proteome</keyword>
<name>A0A7G9S4C1_9MICO</name>
<evidence type="ECO:0000256" key="2">
    <source>
        <dbReference type="ARBA" id="ARBA00022723"/>
    </source>
</evidence>
<feature type="domain" description="Plastocyanin-like" evidence="6">
    <location>
        <begin position="386"/>
        <end position="499"/>
    </location>
</feature>
<evidence type="ECO:0000256" key="1">
    <source>
        <dbReference type="ARBA" id="ARBA00010609"/>
    </source>
</evidence>
<sequence length="521" mass="56464">MSPEPRITRRGVIGVAAAGAITATIAGLGGWRLQQRPIRTDGGAVSGGSRSTLQIPPLAEATVDADGTRVFELTAQVGSTQFLYDTQTTTWGYNGAFGGPTLRAREGESVRVEVTNELNEVTTAHWHGMKLPAKADGGPHQPIHPGETWTAEWTVEQPAATLWYHPHNHGTTEVHVYRGLSGLFFIDDEATGTDRDPLPHDYGVDDIPVVVSDRAFLPDGSFDETHRSAAGMLGDTILVNGTVNPTFEATRAETRLRILNASTARTYRVQLDGGSLLLVGTDAGLVPEPKRVDAITLTPGERVEVIVQLEPGETKMLRSLPHTLGLLGTTERASGTRDPLDLLELSRPATSTGEPVFETLLASAGGTLAAVIPPLDEPDERRTVTMQDAKINHRRMNMSRIDEVVTVGARERWFITNEHFLAHNLHIHNARFRIVSIGGSKPAIELQGWKDTVYAPPSRTVVIDVEFGTATDPHLPYMFHCHMLQHEDQGMMAQFVVVNPGEAAGPIISPVTQDGGEHDGH</sequence>
<protein>
    <submittedName>
        <fullName evidence="8">Multicopper oxidase domain-containing protein</fullName>
    </submittedName>
</protein>
<dbReference type="CDD" id="cd04232">
    <property type="entry name" value="CuRO_1_CueO_FtsP"/>
    <property type="match status" value="1"/>
</dbReference>
<dbReference type="InterPro" id="IPR002355">
    <property type="entry name" value="Cu_oxidase_Cu_BS"/>
</dbReference>
<dbReference type="Pfam" id="PF00394">
    <property type="entry name" value="Cu-oxidase"/>
    <property type="match status" value="1"/>
</dbReference>
<evidence type="ECO:0000313" key="9">
    <source>
        <dbReference type="Proteomes" id="UP000515934"/>
    </source>
</evidence>
<feature type="transmembrane region" description="Helical" evidence="4">
    <location>
        <begin position="12"/>
        <end position="31"/>
    </location>
</feature>
<comment type="similarity">
    <text evidence="1">Belongs to the multicopper oxidase family.</text>
</comment>
<keyword evidence="4" id="KW-0472">Membrane</keyword>
<dbReference type="InterPro" id="IPR001117">
    <property type="entry name" value="Cu-oxidase_2nd"/>
</dbReference>
<feature type="domain" description="Plastocyanin-like" evidence="7">
    <location>
        <begin position="79"/>
        <end position="190"/>
    </location>
</feature>
<feature type="domain" description="Plastocyanin-like" evidence="5">
    <location>
        <begin position="231"/>
        <end position="309"/>
    </location>
</feature>
<dbReference type="SUPFAM" id="SSF49503">
    <property type="entry name" value="Cupredoxins"/>
    <property type="match status" value="3"/>
</dbReference>
<dbReference type="PROSITE" id="PS00080">
    <property type="entry name" value="MULTICOPPER_OXIDASE2"/>
    <property type="match status" value="1"/>
</dbReference>
<dbReference type="InterPro" id="IPR011706">
    <property type="entry name" value="Cu-oxidase_C"/>
</dbReference>
<reference evidence="8 9" key="1">
    <citation type="submission" date="2020-08" db="EMBL/GenBank/DDBJ databases">
        <title>Genome sequence of Leucobacter denitrificans KACC 14055T.</title>
        <authorList>
            <person name="Hyun D.-W."/>
            <person name="Bae J.-W."/>
        </authorList>
    </citation>
    <scope>NUCLEOTIDE SEQUENCE [LARGE SCALE GENOMIC DNA]</scope>
    <source>
        <strain evidence="8 9">KACC 14055</strain>
    </source>
</reference>
<keyword evidence="4" id="KW-1133">Transmembrane helix</keyword>
<dbReference type="InterPro" id="IPR008972">
    <property type="entry name" value="Cupredoxin"/>
</dbReference>
<dbReference type="GO" id="GO:0016491">
    <property type="term" value="F:oxidoreductase activity"/>
    <property type="evidence" value="ECO:0007669"/>
    <property type="project" value="UniProtKB-KW"/>
</dbReference>
<gene>
    <name evidence="8" type="ORF">H9L06_10810</name>
</gene>
<dbReference type="PANTHER" id="PTHR48267:SF1">
    <property type="entry name" value="BILIRUBIN OXIDASE"/>
    <property type="match status" value="1"/>
</dbReference>
<dbReference type="AlphaFoldDB" id="A0A7G9S4C1"/>
<organism evidence="8 9">
    <name type="scientific">Leucobacter denitrificans</name>
    <dbReference type="NCBI Taxonomy" id="683042"/>
    <lineage>
        <taxon>Bacteria</taxon>
        <taxon>Bacillati</taxon>
        <taxon>Actinomycetota</taxon>
        <taxon>Actinomycetes</taxon>
        <taxon>Micrococcales</taxon>
        <taxon>Microbacteriaceae</taxon>
        <taxon>Leucobacter</taxon>
    </lineage>
</organism>
<keyword evidence="4" id="KW-0812">Transmembrane</keyword>
<keyword evidence="2" id="KW-0479">Metal-binding</keyword>
<evidence type="ECO:0000259" key="5">
    <source>
        <dbReference type="Pfam" id="PF00394"/>
    </source>
</evidence>
<evidence type="ECO:0000259" key="7">
    <source>
        <dbReference type="Pfam" id="PF07732"/>
    </source>
</evidence>
<proteinExistence type="inferred from homology"/>
<dbReference type="Pfam" id="PF07731">
    <property type="entry name" value="Cu-oxidase_2"/>
    <property type="match status" value="1"/>
</dbReference>
<evidence type="ECO:0000256" key="4">
    <source>
        <dbReference type="SAM" id="Phobius"/>
    </source>
</evidence>
<dbReference type="Pfam" id="PF07732">
    <property type="entry name" value="Cu-oxidase_3"/>
    <property type="match status" value="1"/>
</dbReference>
<dbReference type="InterPro" id="IPR045087">
    <property type="entry name" value="Cu-oxidase_fam"/>
</dbReference>
<dbReference type="PANTHER" id="PTHR48267">
    <property type="entry name" value="CUPREDOXIN SUPERFAMILY PROTEIN"/>
    <property type="match status" value="1"/>
</dbReference>
<dbReference type="KEGG" id="ldn:H9L06_10810"/>
<accession>A0A7G9S4C1</accession>
<dbReference type="CDD" id="cd13890">
    <property type="entry name" value="CuRO_3_CueO_FtsP"/>
    <property type="match status" value="1"/>
</dbReference>
<dbReference type="Proteomes" id="UP000515934">
    <property type="component" value="Chromosome"/>
</dbReference>
<dbReference type="InterPro" id="IPR011707">
    <property type="entry name" value="Cu-oxidase-like_N"/>
</dbReference>